<dbReference type="SMART" id="SM00530">
    <property type="entry name" value="HTH_XRE"/>
    <property type="match status" value="1"/>
</dbReference>
<dbReference type="Pfam" id="PF01381">
    <property type="entry name" value="HTH_3"/>
    <property type="match status" value="1"/>
</dbReference>
<dbReference type="EMBL" id="PYFT01000001">
    <property type="protein sequence ID" value="PSR55853.1"/>
    <property type="molecule type" value="Genomic_DNA"/>
</dbReference>
<keyword evidence="1" id="KW-0238">DNA-binding</keyword>
<gene>
    <name evidence="3" type="ORF">AHMF7605_21295</name>
</gene>
<dbReference type="InterPro" id="IPR050807">
    <property type="entry name" value="TransReg_Diox_bact_type"/>
</dbReference>
<dbReference type="RefSeq" id="WP_106932034.1">
    <property type="nucleotide sequence ID" value="NZ_PYFT01000001.1"/>
</dbReference>
<evidence type="ECO:0000313" key="3">
    <source>
        <dbReference type="EMBL" id="PSR55853.1"/>
    </source>
</evidence>
<dbReference type="GO" id="GO:0003700">
    <property type="term" value="F:DNA-binding transcription factor activity"/>
    <property type="evidence" value="ECO:0007669"/>
    <property type="project" value="TreeGrafter"/>
</dbReference>
<dbReference type="GO" id="GO:0003677">
    <property type="term" value="F:DNA binding"/>
    <property type="evidence" value="ECO:0007669"/>
    <property type="project" value="UniProtKB-KW"/>
</dbReference>
<dbReference type="SUPFAM" id="SSF47413">
    <property type="entry name" value="lambda repressor-like DNA-binding domains"/>
    <property type="match status" value="1"/>
</dbReference>
<dbReference type="PROSITE" id="PS50943">
    <property type="entry name" value="HTH_CROC1"/>
    <property type="match status" value="1"/>
</dbReference>
<comment type="caution">
    <text evidence="3">The sequence shown here is derived from an EMBL/GenBank/DDBJ whole genome shotgun (WGS) entry which is preliminary data.</text>
</comment>
<name>A0A2T2YK08_9BACT</name>
<dbReference type="InterPro" id="IPR014710">
    <property type="entry name" value="RmlC-like_jellyroll"/>
</dbReference>
<dbReference type="AlphaFoldDB" id="A0A2T2YK08"/>
<dbReference type="OrthoDB" id="9805356at2"/>
<sequence>MMKPDKLSLIGLRIMQLRKEKGLSLRELARRSNLSAGLISKIENYRTIPSLPVLLTIADSLEVDVAVLVKNMNGNHQLPYLLVREGTGEIEPRNDSKGLIYKYLLSQNLTSFNLRVNEVAINARTHRKPIATDALELIHVLEGQVTYGLKGENITLLKGDTLYFDGIVPHSVKNETDLPARLFKVYLIRSTE</sequence>
<dbReference type="InterPro" id="IPR013096">
    <property type="entry name" value="Cupin_2"/>
</dbReference>
<accession>A0A2T2YK08</accession>
<evidence type="ECO:0000259" key="2">
    <source>
        <dbReference type="PROSITE" id="PS50943"/>
    </source>
</evidence>
<proteinExistence type="predicted"/>
<dbReference type="Pfam" id="PF07883">
    <property type="entry name" value="Cupin_2"/>
    <property type="match status" value="1"/>
</dbReference>
<dbReference type="CDD" id="cd02209">
    <property type="entry name" value="cupin_XRE_C"/>
    <property type="match status" value="1"/>
</dbReference>
<dbReference type="InterPro" id="IPR011051">
    <property type="entry name" value="RmlC_Cupin_sf"/>
</dbReference>
<evidence type="ECO:0000313" key="4">
    <source>
        <dbReference type="Proteomes" id="UP000240357"/>
    </source>
</evidence>
<organism evidence="3 4">
    <name type="scientific">Adhaeribacter arboris</name>
    <dbReference type="NCBI Taxonomy" id="2072846"/>
    <lineage>
        <taxon>Bacteria</taxon>
        <taxon>Pseudomonadati</taxon>
        <taxon>Bacteroidota</taxon>
        <taxon>Cytophagia</taxon>
        <taxon>Cytophagales</taxon>
        <taxon>Hymenobacteraceae</taxon>
        <taxon>Adhaeribacter</taxon>
    </lineage>
</organism>
<dbReference type="InterPro" id="IPR001387">
    <property type="entry name" value="Cro/C1-type_HTH"/>
</dbReference>
<reference evidence="3 4" key="1">
    <citation type="submission" date="2018-03" db="EMBL/GenBank/DDBJ databases">
        <title>Adhaeribacter sp. HMF7605 Genome sequencing and assembly.</title>
        <authorList>
            <person name="Kang H."/>
            <person name="Kang J."/>
            <person name="Cha I."/>
            <person name="Kim H."/>
            <person name="Joh K."/>
        </authorList>
    </citation>
    <scope>NUCLEOTIDE SEQUENCE [LARGE SCALE GENOMIC DNA]</scope>
    <source>
        <strain evidence="3 4">HMF7605</strain>
    </source>
</reference>
<dbReference type="GO" id="GO:0005829">
    <property type="term" value="C:cytosol"/>
    <property type="evidence" value="ECO:0007669"/>
    <property type="project" value="TreeGrafter"/>
</dbReference>
<evidence type="ECO:0000256" key="1">
    <source>
        <dbReference type="ARBA" id="ARBA00023125"/>
    </source>
</evidence>
<feature type="domain" description="HTH cro/C1-type" evidence="2">
    <location>
        <begin position="14"/>
        <end position="68"/>
    </location>
</feature>
<dbReference type="Gene3D" id="1.10.260.40">
    <property type="entry name" value="lambda repressor-like DNA-binding domains"/>
    <property type="match status" value="1"/>
</dbReference>
<dbReference type="CDD" id="cd00093">
    <property type="entry name" value="HTH_XRE"/>
    <property type="match status" value="1"/>
</dbReference>
<dbReference type="SUPFAM" id="SSF51182">
    <property type="entry name" value="RmlC-like cupins"/>
    <property type="match status" value="1"/>
</dbReference>
<dbReference type="Proteomes" id="UP000240357">
    <property type="component" value="Unassembled WGS sequence"/>
</dbReference>
<dbReference type="PANTHER" id="PTHR46797">
    <property type="entry name" value="HTH-TYPE TRANSCRIPTIONAL REGULATOR"/>
    <property type="match status" value="1"/>
</dbReference>
<dbReference type="PANTHER" id="PTHR46797:SF1">
    <property type="entry name" value="METHYLPHOSPHONATE SYNTHASE"/>
    <property type="match status" value="1"/>
</dbReference>
<dbReference type="InterPro" id="IPR010982">
    <property type="entry name" value="Lambda_DNA-bd_dom_sf"/>
</dbReference>
<protein>
    <recommendedName>
        <fullName evidence="2">HTH cro/C1-type domain-containing protein</fullName>
    </recommendedName>
</protein>
<keyword evidence="4" id="KW-1185">Reference proteome</keyword>
<dbReference type="Gene3D" id="2.60.120.10">
    <property type="entry name" value="Jelly Rolls"/>
    <property type="match status" value="1"/>
</dbReference>